<accession>A0A8A4TN73</accession>
<dbReference type="KEGG" id="scor:J3U87_32555"/>
<reference evidence="1" key="1">
    <citation type="submission" date="2021-03" db="EMBL/GenBank/DDBJ databases">
        <title>Acanthopleuribacteraceae sp. M133.</title>
        <authorList>
            <person name="Wang G."/>
        </authorList>
    </citation>
    <scope>NUCLEOTIDE SEQUENCE</scope>
    <source>
        <strain evidence="1">M133</strain>
    </source>
</reference>
<organism evidence="1 2">
    <name type="scientific">Sulfidibacter corallicola</name>
    <dbReference type="NCBI Taxonomy" id="2818388"/>
    <lineage>
        <taxon>Bacteria</taxon>
        <taxon>Pseudomonadati</taxon>
        <taxon>Acidobacteriota</taxon>
        <taxon>Holophagae</taxon>
        <taxon>Acanthopleuribacterales</taxon>
        <taxon>Acanthopleuribacteraceae</taxon>
        <taxon>Sulfidibacter</taxon>
    </lineage>
</organism>
<name>A0A8A4TN73_SULCO</name>
<proteinExistence type="predicted"/>
<dbReference type="RefSeq" id="WP_237379971.1">
    <property type="nucleotide sequence ID" value="NZ_CP071793.1"/>
</dbReference>
<protein>
    <submittedName>
        <fullName evidence="1">Uncharacterized protein</fullName>
    </submittedName>
</protein>
<evidence type="ECO:0000313" key="2">
    <source>
        <dbReference type="Proteomes" id="UP000663929"/>
    </source>
</evidence>
<keyword evidence="2" id="KW-1185">Reference proteome</keyword>
<gene>
    <name evidence="1" type="ORF">J3U87_32555</name>
</gene>
<evidence type="ECO:0000313" key="1">
    <source>
        <dbReference type="EMBL" id="QTD50341.1"/>
    </source>
</evidence>
<dbReference type="EMBL" id="CP071793">
    <property type="protein sequence ID" value="QTD50341.1"/>
    <property type="molecule type" value="Genomic_DNA"/>
</dbReference>
<dbReference type="Proteomes" id="UP000663929">
    <property type="component" value="Chromosome"/>
</dbReference>
<dbReference type="AlphaFoldDB" id="A0A8A4TN73"/>
<sequence length="536" mass="60054">MTRMDERRLPGEAGCPSGRHRLRVLVVMDAAFSLDDDFLGLGTLRQTLADNPECWVGFDVCWARRGQGLEPDAPGYTFTDEHLAPFRVVLLFGYDSDPPLDPLERGVLARWMQAGGGLFACGDHGRIGAALCGDLPRLRHMQRWKDPLPNSFQTRNDSTVGEATYFLDPFSEMRQLDARPARLAVRRYRAYHLTCPLEEADIASKFAFMKDLPHLVHPIFDDGHPACATPVLPDHAHEGEVVPFDPKRHAPLLDGTYQHPGPDGDPTTIEEFPVGRRLRRPGWEVIAAAPNQAAPRLIDQTPHEAVRPREFGVVGVYNGALTEIGVGRIAVDASFHHWVDGNLAGFAPHRGTRHLGDAAPADQGEVLARIRAYFRNLVTWLAPWSDQSAMAALMLWHARTHPALTEWIPDTDDGDSWRWGRLVVRRMAPLLGETRLRASWIHFLPRTEALALLDDRGYALAHLAILDEYVLGGIFLAFWNYQRDRDPERELDVTELVRRARRAVHAAMGLFLGEYAVRAGESLVRLIEAVEASRHS</sequence>